<comment type="caution">
    <text evidence="8">The sequence shown here is derived from an EMBL/GenBank/DDBJ whole genome shotgun (WGS) entry which is preliminary data.</text>
</comment>
<sequence length="714" mass="81571">MTKIALFKWWKKERGNDGDDRYKILECEDGQHFSIHHSEIHSAEELKRGQFITFEIEGNEAKNLRLLRQVGVIDSYHREKGFGSAILLINNSELLQLFERGENGTAEVFFHINEVTSASQDIKRGDVVVCDIKKTYRRDNNTYRDNALNIKLLITETDREIIDNCVKSDNIDVLLAVLGCSLKDDQYGTAVNSIAHILGNCSVPNKISLISKLPEKIKEHEKIITFLSDDKKLEFWVKQLNNPEKYESVIEQIAELLQGCADTKRSLLLSIIPGTAKQHPNIFGFLSNDEKLEFWVKELNNPEEYEIAIEQIAELLQGCSDNKRASVIGKIPLKAKQDPKIFDFFSDDEKIDFFVSQLQKPESYESAIDGIAKILDQYPPKPPKLNLNPYRQQTSQLNEILDLLEDDDISKWELGYFNKNKSEDANKSYDDLLNLVNKIPDSAKNNEKLFKYLPPQEKIKILYGSLVNTLSRMEKVFSQSSLSGSERKALIFKLPDWVKEAPGFQKYQVKIPPVASRTDAAEAEQIRAFVAEREIKCLCHFTTIENLQGICEDGGILSYRKLQYLNYEYQQIDEGRWDGKLNHICCSIQSYNSMYLYHAKSKSTCWVLLGIKPDYLWKEGTLFCPINAASERGAYITKGLAGLKSMYEPVVIDIKGREYTREGLAPCKPTCIQAEVQVHESISLDDVIFIGVPPGNEQKVRDAGWKGKIQNWSF</sequence>
<protein>
    <submittedName>
        <fullName evidence="8">DUF4433 domain-containing protein</fullName>
    </submittedName>
</protein>
<dbReference type="EMBL" id="JACJSK010000020">
    <property type="protein sequence ID" value="MBD2545197.1"/>
    <property type="molecule type" value="Genomic_DNA"/>
</dbReference>
<evidence type="ECO:0000256" key="5">
    <source>
        <dbReference type="ARBA" id="ARBA00023125"/>
    </source>
</evidence>
<comment type="similarity">
    <text evidence="6">Belongs to the DarT ADP-ribosyltransferase family.</text>
</comment>
<dbReference type="InterPro" id="IPR029494">
    <property type="entry name" value="DarT"/>
</dbReference>
<keyword evidence="2 6" id="KW-0328">Glycosyltransferase</keyword>
<feature type="active site" evidence="6">
    <location>
        <position position="675"/>
    </location>
</feature>
<dbReference type="Pfam" id="PF14487">
    <property type="entry name" value="DarT"/>
    <property type="match status" value="1"/>
</dbReference>
<dbReference type="InterPro" id="IPR016024">
    <property type="entry name" value="ARM-type_fold"/>
</dbReference>
<dbReference type="RefSeq" id="WP_190878993.1">
    <property type="nucleotide sequence ID" value="NZ_JACJSK010000020.1"/>
</dbReference>
<evidence type="ECO:0000256" key="3">
    <source>
        <dbReference type="ARBA" id="ARBA00022679"/>
    </source>
</evidence>
<evidence type="ECO:0000313" key="8">
    <source>
        <dbReference type="EMBL" id="MBD2545197.1"/>
    </source>
</evidence>
<name>A0ABR8EFI0_9CYAN</name>
<dbReference type="Proteomes" id="UP000641954">
    <property type="component" value="Unassembled WGS sequence"/>
</dbReference>
<comment type="catalytic activity">
    <reaction evidence="6">
        <text>a thymidine in DNA + NAD(+) = an N-(ADP-alpha-D-ribosyl)-thymidine in DNA + nicotinamide + H(+)</text>
        <dbReference type="Rhea" id="RHEA:71651"/>
        <dbReference type="Rhea" id="RHEA-COMP:13556"/>
        <dbReference type="Rhea" id="RHEA-COMP:18051"/>
        <dbReference type="ChEBI" id="CHEBI:15378"/>
        <dbReference type="ChEBI" id="CHEBI:17154"/>
        <dbReference type="ChEBI" id="CHEBI:57540"/>
        <dbReference type="ChEBI" id="CHEBI:137386"/>
        <dbReference type="ChEBI" id="CHEBI:191199"/>
    </reaction>
</comment>
<keyword evidence="3 6" id="KW-0808">Transferase</keyword>
<keyword evidence="4 6" id="KW-0548">Nucleotidyltransferase</keyword>
<keyword evidence="5 6" id="KW-0238">DNA-binding</keyword>
<evidence type="ECO:0000256" key="1">
    <source>
        <dbReference type="ARBA" id="ARBA00022649"/>
    </source>
</evidence>
<feature type="domain" description="DarT" evidence="7">
    <location>
        <begin position="536"/>
        <end position="714"/>
    </location>
</feature>
<gene>
    <name evidence="8" type="ORF">H6G72_15425</name>
</gene>
<evidence type="ECO:0000256" key="4">
    <source>
        <dbReference type="ARBA" id="ARBA00022695"/>
    </source>
</evidence>
<proteinExistence type="inferred from homology"/>
<evidence type="ECO:0000256" key="6">
    <source>
        <dbReference type="PROSITE-ProRule" id="PRU01362"/>
    </source>
</evidence>
<feature type="binding site" evidence="6">
    <location>
        <position position="576"/>
    </location>
    <ligand>
        <name>NAD(+)</name>
        <dbReference type="ChEBI" id="CHEBI:57540"/>
    </ligand>
</feature>
<evidence type="ECO:0000259" key="7">
    <source>
        <dbReference type="PROSITE" id="PS52018"/>
    </source>
</evidence>
<organism evidence="8 9">
    <name type="scientific">Planktothricoides raciborskii FACHB-1370</name>
    <dbReference type="NCBI Taxonomy" id="2949576"/>
    <lineage>
        <taxon>Bacteria</taxon>
        <taxon>Bacillati</taxon>
        <taxon>Cyanobacteriota</taxon>
        <taxon>Cyanophyceae</taxon>
        <taxon>Oscillatoriophycideae</taxon>
        <taxon>Oscillatoriales</taxon>
        <taxon>Oscillatoriaceae</taxon>
        <taxon>Planktothricoides</taxon>
    </lineage>
</organism>
<reference evidence="8 9" key="1">
    <citation type="journal article" date="2020" name="ISME J.">
        <title>Comparative genomics reveals insights into cyanobacterial evolution and habitat adaptation.</title>
        <authorList>
            <person name="Chen M.Y."/>
            <person name="Teng W.K."/>
            <person name="Zhao L."/>
            <person name="Hu C.X."/>
            <person name="Zhou Y.K."/>
            <person name="Han B.P."/>
            <person name="Song L.R."/>
            <person name="Shu W.S."/>
        </authorList>
    </citation>
    <scope>NUCLEOTIDE SEQUENCE [LARGE SCALE GENOMIC DNA]</scope>
    <source>
        <strain evidence="8 9">FACHB-1370</strain>
    </source>
</reference>
<keyword evidence="9" id="KW-1185">Reference proteome</keyword>
<feature type="active site" description="Proton acceptor" evidence="6">
    <location>
        <position position="576"/>
    </location>
</feature>
<dbReference type="PROSITE" id="PS52018">
    <property type="entry name" value="DART"/>
    <property type="match status" value="1"/>
</dbReference>
<accession>A0ABR8EFI0</accession>
<feature type="binding site" evidence="6">
    <location>
        <position position="557"/>
    </location>
    <ligand>
        <name>NAD(+)</name>
        <dbReference type="ChEBI" id="CHEBI:57540"/>
    </ligand>
</feature>
<keyword evidence="1 6" id="KW-1277">Toxin-antitoxin system</keyword>
<feature type="binding site" evidence="6">
    <location>
        <begin position="540"/>
        <end position="542"/>
    </location>
    <ligand>
        <name>NAD(+)</name>
        <dbReference type="ChEBI" id="CHEBI:57540"/>
    </ligand>
</feature>
<evidence type="ECO:0000256" key="2">
    <source>
        <dbReference type="ARBA" id="ARBA00022676"/>
    </source>
</evidence>
<feature type="binding site" evidence="6">
    <location>
        <position position="549"/>
    </location>
    <ligand>
        <name>NAD(+)</name>
        <dbReference type="ChEBI" id="CHEBI:57540"/>
    </ligand>
</feature>
<dbReference type="SUPFAM" id="SSF48371">
    <property type="entry name" value="ARM repeat"/>
    <property type="match status" value="1"/>
</dbReference>
<evidence type="ECO:0000313" key="9">
    <source>
        <dbReference type="Proteomes" id="UP000641954"/>
    </source>
</evidence>